<protein>
    <submittedName>
        <fullName evidence="1">Uncharacterized protein</fullName>
    </submittedName>
</protein>
<dbReference type="SUPFAM" id="SSF46785">
    <property type="entry name" value="Winged helix' DNA-binding domain"/>
    <property type="match status" value="1"/>
</dbReference>
<sequence length="79" mass="9409">MTKKEYILDSLIDDDEAFTQILEYFEFVSVDISEEELNLLLNEMINEGLIVINKQWTNEKNEFPYSLTKKGKELWAKMK</sequence>
<gene>
    <name evidence="1" type="ORF">IAC10_01265</name>
</gene>
<name>A0A9D1EWI2_9BACT</name>
<dbReference type="EMBL" id="DVIU01000026">
    <property type="protein sequence ID" value="HIS35248.1"/>
    <property type="molecule type" value="Genomic_DNA"/>
</dbReference>
<comment type="caution">
    <text evidence="1">The sequence shown here is derived from an EMBL/GenBank/DDBJ whole genome shotgun (WGS) entry which is preliminary data.</text>
</comment>
<evidence type="ECO:0000313" key="1">
    <source>
        <dbReference type="EMBL" id="HIS35248.1"/>
    </source>
</evidence>
<dbReference type="Gene3D" id="1.10.10.10">
    <property type="entry name" value="Winged helix-like DNA-binding domain superfamily/Winged helix DNA-binding domain"/>
    <property type="match status" value="1"/>
</dbReference>
<reference evidence="1" key="1">
    <citation type="submission" date="2020-10" db="EMBL/GenBank/DDBJ databases">
        <authorList>
            <person name="Gilroy R."/>
        </authorList>
    </citation>
    <scope>NUCLEOTIDE SEQUENCE</scope>
    <source>
        <strain evidence="1">6276</strain>
    </source>
</reference>
<dbReference type="AlphaFoldDB" id="A0A9D1EWI2"/>
<dbReference type="InterPro" id="IPR036388">
    <property type="entry name" value="WH-like_DNA-bd_sf"/>
</dbReference>
<proteinExistence type="predicted"/>
<dbReference type="InterPro" id="IPR036390">
    <property type="entry name" value="WH_DNA-bd_sf"/>
</dbReference>
<evidence type="ECO:0000313" key="2">
    <source>
        <dbReference type="Proteomes" id="UP000823928"/>
    </source>
</evidence>
<organism evidence="1 2">
    <name type="scientific">Candidatus Scatousia excrementigallinarum</name>
    <dbReference type="NCBI Taxonomy" id="2840935"/>
    <lineage>
        <taxon>Bacteria</taxon>
        <taxon>Candidatus Scatousia</taxon>
    </lineage>
</organism>
<reference evidence="1" key="2">
    <citation type="journal article" date="2021" name="PeerJ">
        <title>Extensive microbial diversity within the chicken gut microbiome revealed by metagenomics and culture.</title>
        <authorList>
            <person name="Gilroy R."/>
            <person name="Ravi A."/>
            <person name="Getino M."/>
            <person name="Pursley I."/>
            <person name="Horton D.L."/>
            <person name="Alikhan N.F."/>
            <person name="Baker D."/>
            <person name="Gharbi K."/>
            <person name="Hall N."/>
            <person name="Watson M."/>
            <person name="Adriaenssens E.M."/>
            <person name="Foster-Nyarko E."/>
            <person name="Jarju S."/>
            <person name="Secka A."/>
            <person name="Antonio M."/>
            <person name="Oren A."/>
            <person name="Chaudhuri R.R."/>
            <person name="La Ragione R."/>
            <person name="Hildebrand F."/>
            <person name="Pallen M.J."/>
        </authorList>
    </citation>
    <scope>NUCLEOTIDE SEQUENCE</scope>
    <source>
        <strain evidence="1">6276</strain>
    </source>
</reference>
<accession>A0A9D1EWI2</accession>
<dbReference type="Proteomes" id="UP000823928">
    <property type="component" value="Unassembled WGS sequence"/>
</dbReference>